<dbReference type="InterPro" id="IPR018313">
    <property type="entry name" value="SBP_3_CS"/>
</dbReference>
<dbReference type="InterPro" id="IPR001638">
    <property type="entry name" value="Solute-binding_3/MltF_N"/>
</dbReference>
<dbReference type="Pfam" id="PF00497">
    <property type="entry name" value="SBP_bac_3"/>
    <property type="match status" value="1"/>
</dbReference>
<feature type="region of interest" description="Disordered" evidence="5">
    <location>
        <begin position="49"/>
        <end position="68"/>
    </location>
</feature>
<dbReference type="PROSITE" id="PS01039">
    <property type="entry name" value="SBP_BACTERIAL_3"/>
    <property type="match status" value="1"/>
</dbReference>
<dbReference type="PANTHER" id="PTHR30085">
    <property type="entry name" value="AMINO ACID ABC TRANSPORTER PERMEASE"/>
    <property type="match status" value="1"/>
</dbReference>
<keyword evidence="3" id="KW-0732">Signal</keyword>
<dbReference type="Proteomes" id="UP000319103">
    <property type="component" value="Unassembled WGS sequence"/>
</dbReference>
<name>A0A540W400_9ACTN</name>
<gene>
    <name evidence="7" type="ORF">E6W39_17870</name>
</gene>
<evidence type="ECO:0000259" key="6">
    <source>
        <dbReference type="SMART" id="SM00062"/>
    </source>
</evidence>
<organism evidence="7 8">
    <name type="scientific">Kitasatospora acidiphila</name>
    <dbReference type="NCBI Taxonomy" id="2567942"/>
    <lineage>
        <taxon>Bacteria</taxon>
        <taxon>Bacillati</taxon>
        <taxon>Actinomycetota</taxon>
        <taxon>Actinomycetes</taxon>
        <taxon>Kitasatosporales</taxon>
        <taxon>Streptomycetaceae</taxon>
        <taxon>Kitasatospora</taxon>
    </lineage>
</organism>
<sequence length="335" mass="35189">MRLHTATGLLALTGTVLVALMTAGPASPRTVATAGSAAAPGQALAAGAQAAANPSDPHCKASPFQPHEDLNGQTIKAIQAKGSVTVGVDLNDYHWGFLGPDGQPAGFDVDIARAIAQSLPGNPRINWVGLDDDQRIPHLNATGDQHVDFVVHTMTINCDRRTKVAMSTVYFEAGQRVLIPSSQAHTGESGPDAMKGKRVCTATNSTASDLLTADSKLPQGSQKYRAALPLVTADSELDCLVKLQLGQADAILTDDAIAYGLAAQDPQTAVVGDQLTDEPYGIATALGEGDLASWINQALETYRTNGSWQTSYNKWIKPYVPGQAEIPPPPAQYTN</sequence>
<dbReference type="GO" id="GO:0030288">
    <property type="term" value="C:outer membrane-bounded periplasmic space"/>
    <property type="evidence" value="ECO:0007669"/>
    <property type="project" value="TreeGrafter"/>
</dbReference>
<evidence type="ECO:0000313" key="7">
    <source>
        <dbReference type="EMBL" id="TQF03758.1"/>
    </source>
</evidence>
<dbReference type="SMART" id="SM00062">
    <property type="entry name" value="PBPb"/>
    <property type="match status" value="1"/>
</dbReference>
<dbReference type="Gene3D" id="3.40.190.10">
    <property type="entry name" value="Periplasmic binding protein-like II"/>
    <property type="match status" value="2"/>
</dbReference>
<dbReference type="EMBL" id="VIGB01000003">
    <property type="protein sequence ID" value="TQF03758.1"/>
    <property type="molecule type" value="Genomic_DNA"/>
</dbReference>
<keyword evidence="2" id="KW-0813">Transport</keyword>
<dbReference type="AlphaFoldDB" id="A0A540W400"/>
<evidence type="ECO:0000256" key="2">
    <source>
        <dbReference type="ARBA" id="ARBA00022448"/>
    </source>
</evidence>
<comment type="similarity">
    <text evidence="1 4">Belongs to the bacterial solute-binding protein 3 family.</text>
</comment>
<accession>A0A540W400</accession>
<protein>
    <submittedName>
        <fullName evidence="7">Transporter substrate-binding domain-containing protein</fullName>
    </submittedName>
</protein>
<dbReference type="SUPFAM" id="SSF53850">
    <property type="entry name" value="Periplasmic binding protein-like II"/>
    <property type="match status" value="1"/>
</dbReference>
<dbReference type="OrthoDB" id="9807888at2"/>
<comment type="caution">
    <text evidence="7">The sequence shown here is derived from an EMBL/GenBank/DDBJ whole genome shotgun (WGS) entry which is preliminary data.</text>
</comment>
<dbReference type="PANTHER" id="PTHR30085:SF6">
    <property type="entry name" value="ABC TRANSPORTER GLUTAMINE-BINDING PROTEIN GLNH"/>
    <property type="match status" value="1"/>
</dbReference>
<dbReference type="GO" id="GO:0006865">
    <property type="term" value="P:amino acid transport"/>
    <property type="evidence" value="ECO:0007669"/>
    <property type="project" value="TreeGrafter"/>
</dbReference>
<reference evidence="7 8" key="1">
    <citation type="submission" date="2019-06" db="EMBL/GenBank/DDBJ databases">
        <title>Description of Kitasatospora acidophila sp. nov. isolated from pine grove soil, and reclassification of Streptomyces novaecaesareae to Kitasatospora novaeceasareae comb. nov.</title>
        <authorList>
            <person name="Kim M.J."/>
        </authorList>
    </citation>
    <scope>NUCLEOTIDE SEQUENCE [LARGE SCALE GENOMIC DNA]</scope>
    <source>
        <strain evidence="7 8">MMS16-CNU292</strain>
    </source>
</reference>
<keyword evidence="8" id="KW-1185">Reference proteome</keyword>
<dbReference type="InterPro" id="IPR051455">
    <property type="entry name" value="Bact_solute-bind_prot3"/>
</dbReference>
<dbReference type="GO" id="GO:0005576">
    <property type="term" value="C:extracellular region"/>
    <property type="evidence" value="ECO:0007669"/>
    <property type="project" value="TreeGrafter"/>
</dbReference>
<proteinExistence type="inferred from homology"/>
<evidence type="ECO:0000313" key="8">
    <source>
        <dbReference type="Proteomes" id="UP000319103"/>
    </source>
</evidence>
<evidence type="ECO:0000256" key="3">
    <source>
        <dbReference type="ARBA" id="ARBA00022729"/>
    </source>
</evidence>
<evidence type="ECO:0000256" key="4">
    <source>
        <dbReference type="RuleBase" id="RU003744"/>
    </source>
</evidence>
<feature type="domain" description="Solute-binding protein family 3/N-terminal" evidence="6">
    <location>
        <begin position="83"/>
        <end position="318"/>
    </location>
</feature>
<evidence type="ECO:0000256" key="1">
    <source>
        <dbReference type="ARBA" id="ARBA00010333"/>
    </source>
</evidence>
<evidence type="ECO:0000256" key="5">
    <source>
        <dbReference type="SAM" id="MobiDB-lite"/>
    </source>
</evidence>